<comment type="cofactor">
    <cofactor evidence="3">
        <name>Co(2+)</name>
        <dbReference type="ChEBI" id="CHEBI:48828"/>
    </cofactor>
</comment>
<dbReference type="InterPro" id="IPR039356">
    <property type="entry name" value="YfbR/HDDC2"/>
</dbReference>
<dbReference type="PROSITE" id="PS51831">
    <property type="entry name" value="HD"/>
    <property type="match status" value="1"/>
</dbReference>
<evidence type="ECO:0000256" key="5">
    <source>
        <dbReference type="ARBA" id="ARBA00012964"/>
    </source>
</evidence>
<evidence type="ECO:0000256" key="7">
    <source>
        <dbReference type="ARBA" id="ARBA00022801"/>
    </source>
</evidence>
<reference evidence="9" key="1">
    <citation type="submission" date="2020-08" db="EMBL/GenBank/DDBJ databases">
        <title>Genome public.</title>
        <authorList>
            <person name="Liu C."/>
            <person name="Sun Q."/>
        </authorList>
    </citation>
    <scope>NUCLEOTIDE SEQUENCE</scope>
    <source>
        <strain evidence="9">NSJ-64</strain>
    </source>
</reference>
<evidence type="ECO:0000256" key="2">
    <source>
        <dbReference type="ARBA" id="ARBA00001936"/>
    </source>
</evidence>
<dbReference type="InterPro" id="IPR003607">
    <property type="entry name" value="HD/PDEase_dom"/>
</dbReference>
<organism evidence="9 10">
    <name type="scientific">Youxingia wuxianensis</name>
    <dbReference type="NCBI Taxonomy" id="2763678"/>
    <lineage>
        <taxon>Bacteria</taxon>
        <taxon>Bacillati</taxon>
        <taxon>Bacillota</taxon>
        <taxon>Clostridia</taxon>
        <taxon>Eubacteriales</taxon>
        <taxon>Oscillospiraceae</taxon>
        <taxon>Youxingia</taxon>
    </lineage>
</organism>
<dbReference type="EC" id="3.1.3.89" evidence="5"/>
<evidence type="ECO:0000259" key="8">
    <source>
        <dbReference type="PROSITE" id="PS51831"/>
    </source>
</evidence>
<gene>
    <name evidence="9" type="primary">yfbR</name>
    <name evidence="9" type="ORF">H8705_10470</name>
</gene>
<comment type="subunit">
    <text evidence="4">Homodimer.</text>
</comment>
<dbReference type="EMBL" id="JACRTD010000007">
    <property type="protein sequence ID" value="MBC8586008.1"/>
    <property type="molecule type" value="Genomic_DNA"/>
</dbReference>
<dbReference type="Gene3D" id="1.10.3210.10">
    <property type="entry name" value="Hypothetical protein af1432"/>
    <property type="match status" value="1"/>
</dbReference>
<accession>A0A926EM66</accession>
<dbReference type="RefSeq" id="WP_262395723.1">
    <property type="nucleotide sequence ID" value="NZ_JACRTD010000007.1"/>
</dbReference>
<evidence type="ECO:0000256" key="1">
    <source>
        <dbReference type="ARBA" id="ARBA00001638"/>
    </source>
</evidence>
<dbReference type="GO" id="GO:0002953">
    <property type="term" value="F:5'-deoxynucleotidase activity"/>
    <property type="evidence" value="ECO:0007669"/>
    <property type="project" value="UniProtKB-EC"/>
</dbReference>
<keyword evidence="6" id="KW-0479">Metal-binding</keyword>
<evidence type="ECO:0000256" key="6">
    <source>
        <dbReference type="ARBA" id="ARBA00022723"/>
    </source>
</evidence>
<dbReference type="GO" id="GO:0046872">
    <property type="term" value="F:metal ion binding"/>
    <property type="evidence" value="ECO:0007669"/>
    <property type="project" value="UniProtKB-KW"/>
</dbReference>
<comment type="cofactor">
    <cofactor evidence="2">
        <name>Mn(2+)</name>
        <dbReference type="ChEBI" id="CHEBI:29035"/>
    </cofactor>
</comment>
<evidence type="ECO:0000313" key="9">
    <source>
        <dbReference type="EMBL" id="MBC8586008.1"/>
    </source>
</evidence>
<dbReference type="SMART" id="SM00471">
    <property type="entry name" value="HDc"/>
    <property type="match status" value="1"/>
</dbReference>
<evidence type="ECO:0000313" key="10">
    <source>
        <dbReference type="Proteomes" id="UP000623678"/>
    </source>
</evidence>
<keyword evidence="7 9" id="KW-0378">Hydrolase</keyword>
<protein>
    <recommendedName>
        <fullName evidence="5">5'-deoxynucleotidase</fullName>
        <ecNumber evidence="5">3.1.3.89</ecNumber>
    </recommendedName>
</protein>
<dbReference type="NCBIfam" id="NF003009">
    <property type="entry name" value="PRK03826.1"/>
    <property type="match status" value="1"/>
</dbReference>
<dbReference type="InterPro" id="IPR006674">
    <property type="entry name" value="HD_domain"/>
</dbReference>
<feature type="domain" description="HD" evidence="8">
    <location>
        <begin position="30"/>
        <end position="135"/>
    </location>
</feature>
<dbReference type="PANTHER" id="PTHR11845:SF13">
    <property type="entry name" value="5'-DEOXYNUCLEOTIDASE HDDC2"/>
    <property type="match status" value="1"/>
</dbReference>
<comment type="caution">
    <text evidence="9">The sequence shown here is derived from an EMBL/GenBank/DDBJ whole genome shotgun (WGS) entry which is preliminary data.</text>
</comment>
<proteinExistence type="predicted"/>
<name>A0A926EM66_9FIRM</name>
<dbReference type="SUPFAM" id="SSF109604">
    <property type="entry name" value="HD-domain/PDEase-like"/>
    <property type="match status" value="1"/>
</dbReference>
<dbReference type="Proteomes" id="UP000623678">
    <property type="component" value="Unassembled WGS sequence"/>
</dbReference>
<dbReference type="PANTHER" id="PTHR11845">
    <property type="entry name" value="5'-DEOXYNUCLEOTIDASE HDDC2"/>
    <property type="match status" value="1"/>
</dbReference>
<evidence type="ECO:0000256" key="4">
    <source>
        <dbReference type="ARBA" id="ARBA00011738"/>
    </source>
</evidence>
<comment type="catalytic activity">
    <reaction evidence="1">
        <text>a 2'-deoxyribonucleoside 5'-phosphate + H2O = a 2'-deoxyribonucleoside + phosphate</text>
        <dbReference type="Rhea" id="RHEA:36167"/>
        <dbReference type="ChEBI" id="CHEBI:15377"/>
        <dbReference type="ChEBI" id="CHEBI:18274"/>
        <dbReference type="ChEBI" id="CHEBI:43474"/>
        <dbReference type="ChEBI" id="CHEBI:65317"/>
        <dbReference type="EC" id="3.1.3.89"/>
    </reaction>
</comment>
<dbReference type="AlphaFoldDB" id="A0A926EM66"/>
<dbReference type="GO" id="GO:0005737">
    <property type="term" value="C:cytoplasm"/>
    <property type="evidence" value="ECO:0007669"/>
    <property type="project" value="TreeGrafter"/>
</dbReference>
<dbReference type="CDD" id="cd00077">
    <property type="entry name" value="HDc"/>
    <property type="match status" value="1"/>
</dbReference>
<dbReference type="Pfam" id="PF12917">
    <property type="entry name" value="YfbR-like"/>
    <property type="match status" value="1"/>
</dbReference>
<sequence length="190" mass="21955">MKRYSFFAMLSRMKYITRWGLMRNSRQENLSEHTLEVAYIAHALAVLHGKVDPARVIMCALYHDCSEILTGDMPTPVKYYNPKIKQSYKEIEAAANQRLLGLLPEPMAKTYQKSFFEEDPQVISLVKAADKLSALIKCIEELRMGNDDFRQAKNAQLESLHAMNLPEVEQFMEEFLPAYELTLDEMQNIT</sequence>
<keyword evidence="10" id="KW-1185">Reference proteome</keyword>
<evidence type="ECO:0000256" key="3">
    <source>
        <dbReference type="ARBA" id="ARBA00001941"/>
    </source>
</evidence>